<protein>
    <submittedName>
        <fullName evidence="2">Uncharacterized protein</fullName>
    </submittedName>
</protein>
<evidence type="ECO:0000256" key="1">
    <source>
        <dbReference type="SAM" id="MobiDB-lite"/>
    </source>
</evidence>
<dbReference type="EMBL" id="CP001699">
    <property type="protein sequence ID" value="ACU63489.1"/>
    <property type="molecule type" value="Genomic_DNA"/>
</dbReference>
<feature type="region of interest" description="Disordered" evidence="1">
    <location>
        <begin position="153"/>
        <end position="182"/>
    </location>
</feature>
<accession>A0A979G9N0</accession>
<dbReference type="KEGG" id="cpi:Cpin_6080"/>
<evidence type="ECO:0000313" key="2">
    <source>
        <dbReference type="EMBL" id="ACU63489.1"/>
    </source>
</evidence>
<organism evidence="2 3">
    <name type="scientific">Chitinophaga pinensis (strain ATCC 43595 / DSM 2588 / LMG 13176 / NBRC 15968 / NCIMB 11800 / UQM 2034)</name>
    <dbReference type="NCBI Taxonomy" id="485918"/>
    <lineage>
        <taxon>Bacteria</taxon>
        <taxon>Pseudomonadati</taxon>
        <taxon>Bacteroidota</taxon>
        <taxon>Chitinophagia</taxon>
        <taxon>Chitinophagales</taxon>
        <taxon>Chitinophagaceae</taxon>
        <taxon>Chitinophaga</taxon>
    </lineage>
</organism>
<gene>
    <name evidence="2" type="ordered locus">Cpin_6080</name>
</gene>
<reference evidence="3" key="1">
    <citation type="submission" date="2009-08" db="EMBL/GenBank/DDBJ databases">
        <title>The complete genome of Chitinophaga pinensis DSM 2588.</title>
        <authorList>
            <consortium name="US DOE Joint Genome Institute (JGI-PGF)"/>
            <person name="Lucas S."/>
            <person name="Copeland A."/>
            <person name="Lapidus A."/>
            <person name="Glavina del Rio T."/>
            <person name="Dalin E."/>
            <person name="Tice H."/>
            <person name="Bruce D."/>
            <person name="Goodwin L."/>
            <person name="Pitluck S."/>
            <person name="Kyrpides N."/>
            <person name="Mavromatis K."/>
            <person name="Ivanova N."/>
            <person name="Mikhailova N."/>
            <person name="Sims D."/>
            <person name="Meinche L."/>
            <person name="Brettin T."/>
            <person name="Detter J.C."/>
            <person name="Han C."/>
            <person name="Larimer F."/>
            <person name="Land M."/>
            <person name="Hauser L."/>
            <person name="Markowitz V."/>
            <person name="Cheng J.-F."/>
            <person name="Hugenholtz P."/>
            <person name="Woyke T."/>
            <person name="Wu D."/>
            <person name="Spring S."/>
            <person name="Klenk H.-P."/>
            <person name="Eisen J.A."/>
        </authorList>
    </citation>
    <scope>NUCLEOTIDE SEQUENCE [LARGE SCALE GENOMIC DNA]</scope>
    <source>
        <strain evidence="3">ATCC 43595 / DSM 2588 / LMG 13176 / NBRC 15968 / NCIMB 11800 / UQM 2034</strain>
    </source>
</reference>
<evidence type="ECO:0000313" key="3">
    <source>
        <dbReference type="Proteomes" id="UP000002215"/>
    </source>
</evidence>
<reference evidence="2 3" key="2">
    <citation type="journal article" date="2010" name="Stand. Genomic Sci.">
        <title>Complete genome sequence of Chitinophaga pinensis type strain (UQM 2034).</title>
        <authorList>
            <person name="Glavina Del Rio T."/>
            <person name="Abt B."/>
            <person name="Spring S."/>
            <person name="Lapidus A."/>
            <person name="Nolan M."/>
            <person name="Tice H."/>
            <person name="Copeland A."/>
            <person name="Cheng J.F."/>
            <person name="Chen F."/>
            <person name="Bruce D."/>
            <person name="Goodwin L."/>
            <person name="Pitluck S."/>
            <person name="Ivanova N."/>
            <person name="Mavromatis K."/>
            <person name="Mikhailova N."/>
            <person name="Pati A."/>
            <person name="Chen A."/>
            <person name="Palaniappan K."/>
            <person name="Land M."/>
            <person name="Hauser L."/>
            <person name="Chang Y.J."/>
            <person name="Jeffries C.D."/>
            <person name="Chain P."/>
            <person name="Saunders E."/>
            <person name="Detter J.C."/>
            <person name="Brettin T."/>
            <person name="Rohde M."/>
            <person name="Goker M."/>
            <person name="Bristow J."/>
            <person name="Eisen J.A."/>
            <person name="Markowitz V."/>
            <person name="Hugenholtz P."/>
            <person name="Kyrpides N.C."/>
            <person name="Klenk H.P."/>
            <person name="Lucas S."/>
        </authorList>
    </citation>
    <scope>NUCLEOTIDE SEQUENCE [LARGE SCALE GENOMIC DNA]</scope>
    <source>
        <strain evidence="3">ATCC 43595 / DSM 2588 / LMG 13176 / NBRC 15968 / NCIMB 11800 / UQM 2034</strain>
    </source>
</reference>
<dbReference type="RefSeq" id="WP_012793654.1">
    <property type="nucleotide sequence ID" value="NC_013132.1"/>
</dbReference>
<dbReference type="OrthoDB" id="8606671at2"/>
<dbReference type="Proteomes" id="UP000002215">
    <property type="component" value="Chromosome"/>
</dbReference>
<name>A0A979G9N0_CHIPD</name>
<dbReference type="AlphaFoldDB" id="A0A979G9N0"/>
<proteinExistence type="predicted"/>
<sequence length="182" mass="22204">MKIDKQFKQLTLKEYFYYIDHHKKYTDFNTLGLYRSLTENERLSIEEKIAVRDYANQYFHKFYDFLQVKDPDTYLDVSTLGMDVRKPERRQLWDDLRRDQQKILARKRLKHRNFGVYSKHGCGYDTCHLNGLMIRQGSKITEAEMYFDSDKPRWTGKMKSMQNRKERKQQQQIIRKQLPDSE</sequence>